<dbReference type="InterPro" id="IPR014057">
    <property type="entry name" value="HI1420"/>
</dbReference>
<sequence>MTSGDTRFVIERHIMLFPSNCDAAFIAKALGTIAKVKGMTQLSEDTGLGEKAFIKFFLVRLTLVSIL</sequence>
<evidence type="ECO:0000313" key="1">
    <source>
        <dbReference type="EMBL" id="EEY95592.1"/>
    </source>
</evidence>
<dbReference type="HOGENOM" id="CLU_2802610_0_0_6"/>
<gene>
    <name evidence="1" type="ORF">HMPREF0016_02545</name>
</gene>
<protein>
    <submittedName>
        <fullName evidence="1">Uncharacterized protein</fullName>
    </submittedName>
</protein>
<dbReference type="Pfam" id="PF21716">
    <property type="entry name" value="dnstrm_HI1420"/>
    <property type="match status" value="1"/>
</dbReference>
<dbReference type="EMBL" id="GG704968">
    <property type="protein sequence ID" value="EEY95592.1"/>
    <property type="molecule type" value="Genomic_DNA"/>
</dbReference>
<accession>D0SF18</accession>
<dbReference type="Proteomes" id="UP000012047">
    <property type="component" value="Unassembled WGS sequence"/>
</dbReference>
<dbReference type="AlphaFoldDB" id="D0SF18"/>
<proteinExistence type="predicted"/>
<evidence type="ECO:0000313" key="2">
    <source>
        <dbReference type="Proteomes" id="UP000012047"/>
    </source>
</evidence>
<reference evidence="2" key="1">
    <citation type="journal article" date="2012" name="PLoS ONE">
        <title>The success of Acinetobacter species; genetic, metabolic and virulence attributes.</title>
        <authorList>
            <person name="Peleg A.Y."/>
            <person name="de Breij A."/>
            <person name="Adams M.D."/>
            <person name="Cerqueira G.M."/>
            <person name="Mocali S."/>
            <person name="Galardini M."/>
            <person name="Nibbering P.H."/>
            <person name="Earl A.M."/>
            <person name="Ward D.V."/>
            <person name="Paterson D.L."/>
            <person name="Seifert H."/>
            <person name="Dijkshoorn L."/>
        </authorList>
    </citation>
    <scope>NUCLEOTIDE SEQUENCE [LARGE SCALE GENOMIC DNA]</scope>
    <source>
        <strain evidence="2">SH046</strain>
    </source>
</reference>
<organism evidence="1 2">
    <name type="scientific">Acinetobacter johnsonii SH046</name>
    <dbReference type="NCBI Taxonomy" id="575586"/>
    <lineage>
        <taxon>Bacteria</taxon>
        <taxon>Pseudomonadati</taxon>
        <taxon>Pseudomonadota</taxon>
        <taxon>Gammaproteobacteria</taxon>
        <taxon>Moraxellales</taxon>
        <taxon>Moraxellaceae</taxon>
        <taxon>Acinetobacter</taxon>
    </lineage>
</organism>
<name>D0SF18_ACIJO</name>